<reference evidence="11" key="2">
    <citation type="journal article" date="2021" name="PeerJ">
        <title>Extensive microbial diversity within the chicken gut microbiome revealed by metagenomics and culture.</title>
        <authorList>
            <person name="Gilroy R."/>
            <person name="Ravi A."/>
            <person name="Getino M."/>
            <person name="Pursley I."/>
            <person name="Horton D.L."/>
            <person name="Alikhan N.F."/>
            <person name="Baker D."/>
            <person name="Gharbi K."/>
            <person name="Hall N."/>
            <person name="Watson M."/>
            <person name="Adriaenssens E.M."/>
            <person name="Foster-Nyarko E."/>
            <person name="Jarju S."/>
            <person name="Secka A."/>
            <person name="Antonio M."/>
            <person name="Oren A."/>
            <person name="Chaudhuri R.R."/>
            <person name="La Ragione R."/>
            <person name="Hildebrand F."/>
            <person name="Pallen M.J."/>
        </authorList>
    </citation>
    <scope>NUCLEOTIDE SEQUENCE</scope>
    <source>
        <strain evidence="11">ChiSjej4B22-9803</strain>
    </source>
</reference>
<feature type="binding site" evidence="9">
    <location>
        <position position="109"/>
    </location>
    <ligand>
        <name>substrate</name>
    </ligand>
</feature>
<feature type="binding site" evidence="9">
    <location>
        <position position="286"/>
    </location>
    <ligand>
        <name>pyridoxal 5'-phosphate</name>
        <dbReference type="ChEBI" id="CHEBI:597326"/>
    </ligand>
</feature>
<dbReference type="GO" id="GO:0010285">
    <property type="term" value="F:L,L-diaminopimelate aminotransferase activity"/>
    <property type="evidence" value="ECO:0007669"/>
    <property type="project" value="UniProtKB-UniRule"/>
</dbReference>
<evidence type="ECO:0000313" key="12">
    <source>
        <dbReference type="Proteomes" id="UP000824111"/>
    </source>
</evidence>
<protein>
    <recommendedName>
        <fullName evidence="4 9">LL-diaminopimelate aminotransferase</fullName>
        <shortName evidence="9">DAP-AT</shortName>
        <shortName evidence="9">DAP-aminotransferase</shortName>
        <shortName evidence="9">LL-DAP-aminotransferase</shortName>
        <ecNumber evidence="3 9">2.6.1.83</ecNumber>
    </recommendedName>
</protein>
<organism evidence="11 12">
    <name type="scientific">Candidatus Avimonoglobus intestinipullorum</name>
    <dbReference type="NCBI Taxonomy" id="2840699"/>
    <lineage>
        <taxon>Bacteria</taxon>
        <taxon>Bacillati</taxon>
        <taxon>Bacillota</taxon>
        <taxon>Clostridia</taxon>
        <taxon>Eubacteriales</taxon>
        <taxon>Candidatus Avimonoglobus</taxon>
    </lineage>
</organism>
<feature type="modified residue" description="N6-(pyridoxal phosphate)lysine" evidence="9">
    <location>
        <position position="248"/>
    </location>
</feature>
<evidence type="ECO:0000256" key="4">
    <source>
        <dbReference type="ARBA" id="ARBA00018052"/>
    </source>
</evidence>
<dbReference type="EMBL" id="DVND01000032">
    <property type="protein sequence ID" value="HIU47993.1"/>
    <property type="molecule type" value="Genomic_DNA"/>
</dbReference>
<dbReference type="InterPro" id="IPR015422">
    <property type="entry name" value="PyrdxlP-dep_Trfase_small"/>
</dbReference>
<evidence type="ECO:0000259" key="10">
    <source>
        <dbReference type="Pfam" id="PF00155"/>
    </source>
</evidence>
<accession>A0A9D1S694</accession>
<keyword evidence="7 9" id="KW-0663">Pyridoxal phosphate</keyword>
<reference evidence="11" key="1">
    <citation type="submission" date="2020-10" db="EMBL/GenBank/DDBJ databases">
        <authorList>
            <person name="Gilroy R."/>
        </authorList>
    </citation>
    <scope>NUCLEOTIDE SEQUENCE</scope>
    <source>
        <strain evidence="11">ChiSjej4B22-9803</strain>
    </source>
</reference>
<evidence type="ECO:0000256" key="5">
    <source>
        <dbReference type="ARBA" id="ARBA00022576"/>
    </source>
</evidence>
<comment type="subunit">
    <text evidence="9">Homodimer.</text>
</comment>
<comment type="pathway">
    <text evidence="2 9">Amino-acid biosynthesis; L-lysine biosynthesis via DAP pathway; LL-2,6-diaminopimelate from (S)-tetrahydrodipicolinate (aminotransferase route): step 1/1.</text>
</comment>
<dbReference type="Gene3D" id="3.90.1150.10">
    <property type="entry name" value="Aspartate Aminotransferase, domain 1"/>
    <property type="match status" value="1"/>
</dbReference>
<gene>
    <name evidence="9" type="primary">dapL</name>
    <name evidence="11" type="ORF">IAB04_01365</name>
</gene>
<evidence type="ECO:0000256" key="3">
    <source>
        <dbReference type="ARBA" id="ARBA00013138"/>
    </source>
</evidence>
<feature type="domain" description="Aminotransferase class I/classII large" evidence="10">
    <location>
        <begin position="35"/>
        <end position="399"/>
    </location>
</feature>
<dbReference type="Gene3D" id="3.40.640.10">
    <property type="entry name" value="Type I PLP-dependent aspartate aminotransferase-like (Major domain)"/>
    <property type="match status" value="1"/>
</dbReference>
<dbReference type="GO" id="GO:0033362">
    <property type="term" value="P:lysine biosynthetic process via diaminopimelate, diaminopimelate-aminotransferase pathway"/>
    <property type="evidence" value="ECO:0007669"/>
    <property type="project" value="UniProtKB-UniRule"/>
</dbReference>
<comment type="cofactor">
    <cofactor evidence="1 9">
        <name>pyridoxal 5'-phosphate</name>
        <dbReference type="ChEBI" id="CHEBI:597326"/>
    </cofactor>
</comment>
<feature type="binding site" evidence="9">
    <location>
        <position position="186"/>
    </location>
    <ligand>
        <name>pyridoxal 5'-phosphate</name>
        <dbReference type="ChEBI" id="CHEBI:597326"/>
    </ligand>
</feature>
<dbReference type="NCBIfam" id="TIGR03542">
    <property type="entry name" value="DAPAT_plant"/>
    <property type="match status" value="1"/>
</dbReference>
<feature type="binding site" evidence="9">
    <location>
        <position position="42"/>
    </location>
    <ligand>
        <name>substrate</name>
    </ligand>
</feature>
<feature type="binding site" evidence="9">
    <location>
        <begin position="108"/>
        <end position="109"/>
    </location>
    <ligand>
        <name>pyridoxal 5'-phosphate</name>
        <dbReference type="ChEBI" id="CHEBI:597326"/>
    </ligand>
</feature>
<dbReference type="InterPro" id="IPR015424">
    <property type="entry name" value="PyrdxlP-dep_Trfase"/>
</dbReference>
<evidence type="ECO:0000256" key="9">
    <source>
        <dbReference type="HAMAP-Rule" id="MF_01642"/>
    </source>
</evidence>
<evidence type="ECO:0000256" key="8">
    <source>
        <dbReference type="ARBA" id="ARBA00051934"/>
    </source>
</evidence>
<proteinExistence type="inferred from homology"/>
<dbReference type="SUPFAM" id="SSF53383">
    <property type="entry name" value="PLP-dependent transferases"/>
    <property type="match status" value="1"/>
</dbReference>
<feature type="binding site" evidence="9">
    <location>
        <position position="72"/>
    </location>
    <ligand>
        <name>pyridoxal 5'-phosphate</name>
        <dbReference type="ChEBI" id="CHEBI:597326"/>
    </ligand>
</feature>
<evidence type="ECO:0000256" key="1">
    <source>
        <dbReference type="ARBA" id="ARBA00001933"/>
    </source>
</evidence>
<dbReference type="HAMAP" id="MF_01642">
    <property type="entry name" value="DapL_aminotrans_1"/>
    <property type="match status" value="1"/>
</dbReference>
<keyword evidence="5 9" id="KW-0032">Aminotransferase</keyword>
<comment type="similarity">
    <text evidence="9">Belongs to the class-I pyridoxal-phosphate-dependent aminotransferase family. LL-diaminopimelate aminotransferase subfamily.</text>
</comment>
<feature type="binding site" evidence="9">
    <location>
        <position position="256"/>
    </location>
    <ligand>
        <name>pyridoxal 5'-phosphate</name>
        <dbReference type="ChEBI" id="CHEBI:597326"/>
    </ligand>
</feature>
<comment type="function">
    <text evidence="9">Involved in the synthesis of meso-diaminopimelate (m-DAP or DL-DAP), required for both lysine and peptidoglycan biosynthesis. Catalyzes the direct conversion of tetrahydrodipicolinate to LL-diaminopimelate.</text>
</comment>
<keyword evidence="6 9" id="KW-0808">Transferase</keyword>
<dbReference type="CDD" id="cd00609">
    <property type="entry name" value="AAT_like"/>
    <property type="match status" value="1"/>
</dbReference>
<evidence type="ECO:0000256" key="6">
    <source>
        <dbReference type="ARBA" id="ARBA00022679"/>
    </source>
</evidence>
<comment type="caution">
    <text evidence="11">The sequence shown here is derived from an EMBL/GenBank/DDBJ whole genome shotgun (WGS) entry which is preliminary data.</text>
</comment>
<evidence type="ECO:0000313" key="11">
    <source>
        <dbReference type="EMBL" id="HIU47993.1"/>
    </source>
</evidence>
<dbReference type="PANTHER" id="PTHR43144">
    <property type="entry name" value="AMINOTRANSFERASE"/>
    <property type="match status" value="1"/>
</dbReference>
<evidence type="ECO:0000256" key="7">
    <source>
        <dbReference type="ARBA" id="ARBA00022898"/>
    </source>
</evidence>
<dbReference type="InterPro" id="IPR015421">
    <property type="entry name" value="PyrdxlP-dep_Trfase_major"/>
</dbReference>
<feature type="binding site" evidence="9">
    <location>
        <position position="382"/>
    </location>
    <ligand>
        <name>substrate</name>
    </ligand>
</feature>
<name>A0A9D1S694_9FIRM</name>
<feature type="binding site" evidence="9">
    <location>
        <begin position="245"/>
        <end position="247"/>
    </location>
    <ligand>
        <name>pyridoxal 5'-phosphate</name>
        <dbReference type="ChEBI" id="CHEBI:597326"/>
    </ligand>
</feature>
<dbReference type="EC" id="2.6.1.83" evidence="3 9"/>
<feature type="binding site" evidence="9">
    <location>
        <position position="15"/>
    </location>
    <ligand>
        <name>substrate</name>
    </ligand>
</feature>
<feature type="binding site" evidence="9">
    <location>
        <position position="286"/>
    </location>
    <ligand>
        <name>substrate</name>
    </ligand>
</feature>
<dbReference type="GO" id="GO:0030170">
    <property type="term" value="F:pyridoxal phosphate binding"/>
    <property type="evidence" value="ECO:0007669"/>
    <property type="project" value="UniProtKB-UniRule"/>
</dbReference>
<dbReference type="Proteomes" id="UP000824111">
    <property type="component" value="Unassembled WGS sequence"/>
</dbReference>
<dbReference type="AlphaFoldDB" id="A0A9D1S694"/>
<sequence length="403" mass="44484">MAKINDNFLKLPGNYLFSTIAQKVAAHTAAHPEQKIIKMGIGDVTRPLVPAVIEQMHRAVDEMGTPEGFHGYGPEQGYEFLRQLIADNDYKARGVEIDADEIFVSDGAKSDCGNITDIFSVDNVVAVCDPVYPVYVDSNAMSGRAGEFADGKWTKLVYMECVEENGFLPQIPKQKVDMIYLCFPNNPTGMTATREQLASWVRYAKEQGAVILFDSAYEAFITDPDIPHSIFEIEGAKDCAIEFRSFSKTAGFTGTRCAYTVIPKSVTVEGTALNALWNRRQCTKFNGVPYVIQRAAAAVYSEEGKKQTRETISYYLENAKIIRQGLQEAGLTVYGGVNAPYIWAKTPDGKGSWEFFEELLQRAGVVTTPGAGFGPSGEGYIRLTAFSTREATQEAVERVKQML</sequence>
<evidence type="ECO:0000256" key="2">
    <source>
        <dbReference type="ARBA" id="ARBA00004982"/>
    </source>
</evidence>
<feature type="binding site" evidence="9">
    <location>
        <position position="132"/>
    </location>
    <ligand>
        <name>pyridoxal 5'-phosphate</name>
        <dbReference type="ChEBI" id="CHEBI:597326"/>
    </ligand>
</feature>
<dbReference type="InterPro" id="IPR019942">
    <property type="entry name" value="DapL/ALD1"/>
</dbReference>
<comment type="catalytic activity">
    <reaction evidence="8 9">
        <text>(2S,6S)-2,6-diaminopimelate + 2-oxoglutarate = (S)-2,3,4,5-tetrahydrodipicolinate + L-glutamate + H2O + H(+)</text>
        <dbReference type="Rhea" id="RHEA:23988"/>
        <dbReference type="ChEBI" id="CHEBI:15377"/>
        <dbReference type="ChEBI" id="CHEBI:15378"/>
        <dbReference type="ChEBI" id="CHEBI:16810"/>
        <dbReference type="ChEBI" id="CHEBI:16845"/>
        <dbReference type="ChEBI" id="CHEBI:29985"/>
        <dbReference type="ChEBI" id="CHEBI:57609"/>
        <dbReference type="EC" id="2.6.1.83"/>
    </reaction>
</comment>
<dbReference type="Pfam" id="PF00155">
    <property type="entry name" value="Aminotran_1_2"/>
    <property type="match status" value="1"/>
</dbReference>
<dbReference type="FunFam" id="3.40.640.10:FF:000099">
    <property type="entry name" value="LL-diaminopimelate aminotransferase, chloroplastic"/>
    <property type="match status" value="1"/>
</dbReference>
<dbReference type="InterPro" id="IPR004839">
    <property type="entry name" value="Aminotransferase_I/II_large"/>
</dbReference>
<feature type="binding site" evidence="9">
    <location>
        <position position="186"/>
    </location>
    <ligand>
        <name>substrate</name>
    </ligand>
</feature>
<feature type="binding site" evidence="9">
    <location>
        <position position="132"/>
    </location>
    <ligand>
        <name>substrate</name>
    </ligand>
</feature>
<feature type="binding site" evidence="9">
    <location>
        <position position="217"/>
    </location>
    <ligand>
        <name>pyridoxal 5'-phosphate</name>
        <dbReference type="ChEBI" id="CHEBI:597326"/>
    </ligand>
</feature>